<dbReference type="RefSeq" id="WP_254577980.1">
    <property type="nucleotide sequence ID" value="NZ_CP100595.1"/>
</dbReference>
<proteinExistence type="predicted"/>
<keyword evidence="2" id="KW-0732">Signal</keyword>
<evidence type="ECO:0000313" key="3">
    <source>
        <dbReference type="EMBL" id="UTJ07806.1"/>
    </source>
</evidence>
<gene>
    <name evidence="3" type="ORF">NJU99_06830</name>
</gene>
<protein>
    <recommendedName>
        <fullName evidence="5">Lipoprotein</fullName>
    </recommendedName>
</protein>
<dbReference type="Proteomes" id="UP001060012">
    <property type="component" value="Chromosome"/>
</dbReference>
<dbReference type="EMBL" id="CP100595">
    <property type="protein sequence ID" value="UTJ07806.1"/>
    <property type="molecule type" value="Genomic_DNA"/>
</dbReference>
<dbReference type="PROSITE" id="PS51257">
    <property type="entry name" value="PROKAR_LIPOPROTEIN"/>
    <property type="match status" value="1"/>
</dbReference>
<sequence length="271" mass="31747">MVLVNKTKILQIVCTFTIATFFTACAVSNENLNKEKPYTKKVYKNINKDAVLEASKKVFMYSGNRDFLIDSYRDSIYVVKPKLVVRLFSAYTTEDKWAISVEEKDKTTNVKLNIKRIEAYDEDNPIYFKKPLYKFFWKRLDFMLGLNKEWPKCEDYVLGDSALCDGDLWDTITPNKYDVLKNISFDDKIKVRNIDQYGDDILSKDIELSVDEDTSKDILLDDKEENLDEEIDEKNLNIIDEEIDKLNKEVNENIDATLDKIKVNEEMKDKE</sequence>
<organism evidence="3 4">
    <name type="scientific">Arcobacter roscoffensis</name>
    <dbReference type="NCBI Taxonomy" id="2961520"/>
    <lineage>
        <taxon>Bacteria</taxon>
        <taxon>Pseudomonadati</taxon>
        <taxon>Campylobacterota</taxon>
        <taxon>Epsilonproteobacteria</taxon>
        <taxon>Campylobacterales</taxon>
        <taxon>Arcobacteraceae</taxon>
        <taxon>Arcobacter</taxon>
    </lineage>
</organism>
<evidence type="ECO:0000313" key="4">
    <source>
        <dbReference type="Proteomes" id="UP001060012"/>
    </source>
</evidence>
<feature type="coiled-coil region" evidence="1">
    <location>
        <begin position="229"/>
        <end position="256"/>
    </location>
</feature>
<name>A0ABY5E7U9_9BACT</name>
<keyword evidence="1" id="KW-0175">Coiled coil</keyword>
<feature type="signal peptide" evidence="2">
    <location>
        <begin position="1"/>
        <end position="26"/>
    </location>
</feature>
<reference evidence="3" key="1">
    <citation type="submission" date="2022-07" db="EMBL/GenBank/DDBJ databases">
        <title>Arcobacter roscoffensis sp. nov., a marine bacterium isolated from coastal seawater collected from Roscoff, France.</title>
        <authorList>
            <person name="Pascual J."/>
            <person name="Lepeaux C."/>
            <person name="Methner A."/>
            <person name="Overmann J."/>
        </authorList>
    </citation>
    <scope>NUCLEOTIDE SEQUENCE</scope>
    <source>
        <strain evidence="3">ARW1-2F2</strain>
    </source>
</reference>
<feature type="chain" id="PRO_5047036806" description="Lipoprotein" evidence="2">
    <location>
        <begin position="27"/>
        <end position="271"/>
    </location>
</feature>
<evidence type="ECO:0000256" key="2">
    <source>
        <dbReference type="SAM" id="SignalP"/>
    </source>
</evidence>
<evidence type="ECO:0000256" key="1">
    <source>
        <dbReference type="SAM" id="Coils"/>
    </source>
</evidence>
<evidence type="ECO:0008006" key="5">
    <source>
        <dbReference type="Google" id="ProtNLM"/>
    </source>
</evidence>
<keyword evidence="4" id="KW-1185">Reference proteome</keyword>
<accession>A0ABY5E7U9</accession>